<dbReference type="EMBL" id="CM051398">
    <property type="protein sequence ID" value="KAJ4718904.1"/>
    <property type="molecule type" value="Genomic_DNA"/>
</dbReference>
<accession>A0ACC1Y7F6</accession>
<reference evidence="1 2" key="1">
    <citation type="journal article" date="2023" name="Science">
        <title>Complex scaffold remodeling in plant triterpene biosynthesis.</title>
        <authorList>
            <person name="De La Pena R."/>
            <person name="Hodgson H."/>
            <person name="Liu J.C."/>
            <person name="Stephenson M.J."/>
            <person name="Martin A.C."/>
            <person name="Owen C."/>
            <person name="Harkess A."/>
            <person name="Leebens-Mack J."/>
            <person name="Jimenez L.E."/>
            <person name="Osbourn A."/>
            <person name="Sattely E.S."/>
        </authorList>
    </citation>
    <scope>NUCLEOTIDE SEQUENCE [LARGE SCALE GENOMIC DNA]</scope>
    <source>
        <strain evidence="2">cv. JPN11</strain>
        <tissue evidence="1">Leaf</tissue>
    </source>
</reference>
<organism evidence="1 2">
    <name type="scientific">Melia azedarach</name>
    <name type="common">Chinaberry tree</name>
    <dbReference type="NCBI Taxonomy" id="155640"/>
    <lineage>
        <taxon>Eukaryota</taxon>
        <taxon>Viridiplantae</taxon>
        <taxon>Streptophyta</taxon>
        <taxon>Embryophyta</taxon>
        <taxon>Tracheophyta</taxon>
        <taxon>Spermatophyta</taxon>
        <taxon>Magnoliopsida</taxon>
        <taxon>eudicotyledons</taxon>
        <taxon>Gunneridae</taxon>
        <taxon>Pentapetalae</taxon>
        <taxon>rosids</taxon>
        <taxon>malvids</taxon>
        <taxon>Sapindales</taxon>
        <taxon>Meliaceae</taxon>
        <taxon>Melia</taxon>
    </lineage>
</organism>
<keyword evidence="2" id="KW-1185">Reference proteome</keyword>
<proteinExistence type="predicted"/>
<gene>
    <name evidence="1" type="ORF">OWV82_010535</name>
</gene>
<evidence type="ECO:0000313" key="1">
    <source>
        <dbReference type="EMBL" id="KAJ4718904.1"/>
    </source>
</evidence>
<evidence type="ECO:0000313" key="2">
    <source>
        <dbReference type="Proteomes" id="UP001164539"/>
    </source>
</evidence>
<dbReference type="Proteomes" id="UP001164539">
    <property type="component" value="Chromosome 5"/>
</dbReference>
<protein>
    <submittedName>
        <fullName evidence="1">Uncharacterized protein</fullName>
    </submittedName>
</protein>
<comment type="caution">
    <text evidence="1">The sequence shown here is derived from an EMBL/GenBank/DDBJ whole genome shotgun (WGS) entry which is preliminary data.</text>
</comment>
<sequence>MRPALPPFPCYSAYGVTDPNPNRPSISLALLFLTGFRRQILQKSFEYGLRLPIQPFFVHILSGLGVAPTQLSSMAWWNLVGLYILWKEVLGVQPIIEDVHAIFALTTVPKKSRLYYLRMYIGQPHLVPQVNPNIVDKAWDDFWFVVSGKWTRDLSRDTNIKSVREYVVTNPSKIDIVTEERLAKAGLIPPSFSGALGGEVPTLSSVTRRMAKGSKTDLTFLQLVRDRMAKAAGTPSQQAAMGSEGSGKSVLAVDLGGILGGPFAHASRALPALKQVLGFSDSKKGSEVAGLSPNQAIDMASHIFLQGSFLMSQFGDKLKEGSTSAGRVAKLEAQLSWLIQKVKDKHDQISKLEDQLGEVRDEVESVKTQLQAQVDRANEL</sequence>
<name>A0ACC1Y7F6_MELAZ</name>